<feature type="chain" id="PRO_5016908608" evidence="2">
    <location>
        <begin position="20"/>
        <end position="181"/>
    </location>
</feature>
<comment type="caution">
    <text evidence="3">The sequence shown here is derived from an EMBL/GenBank/DDBJ whole genome shotgun (WGS) entry which is preliminary data.</text>
</comment>
<name>A0A366LZF0_9ACTN</name>
<sequence>MAALAAGLMFFLAAPPAAAEEYQPVETVHTERVQVGPYGVTVGFSTWPIRAMRSLDFTFVPDGGITGKRGSFDWVAPTGATAESGKLSRHPRKREVWGLDILALNTEGNWALRFTMDGPQGPATGVLRNLAVLEQPGPPLPLSWGVSVLPLAGIVAFLVIGWRRNGRLALATPGRAGALPL</sequence>
<feature type="transmembrane region" description="Helical" evidence="1">
    <location>
        <begin position="142"/>
        <end position="162"/>
    </location>
</feature>
<dbReference type="Proteomes" id="UP000253303">
    <property type="component" value="Unassembled WGS sequence"/>
</dbReference>
<keyword evidence="1" id="KW-0812">Transmembrane</keyword>
<protein>
    <submittedName>
        <fullName evidence="3">Uncharacterized protein</fullName>
    </submittedName>
</protein>
<reference evidence="3 4" key="1">
    <citation type="submission" date="2018-06" db="EMBL/GenBank/DDBJ databases">
        <title>Sphaerisporangium craniellae sp. nov., isolated from a marine sponge in the South China Sea.</title>
        <authorList>
            <person name="Li L."/>
        </authorList>
    </citation>
    <scope>NUCLEOTIDE SEQUENCE [LARGE SCALE GENOMIC DNA]</scope>
    <source>
        <strain evidence="3 4">LHW63015</strain>
    </source>
</reference>
<organism evidence="3 4">
    <name type="scientific">Spongiactinospora rosea</name>
    <dbReference type="NCBI Taxonomy" id="2248750"/>
    <lineage>
        <taxon>Bacteria</taxon>
        <taxon>Bacillati</taxon>
        <taxon>Actinomycetota</taxon>
        <taxon>Actinomycetes</taxon>
        <taxon>Streptosporangiales</taxon>
        <taxon>Streptosporangiaceae</taxon>
        <taxon>Spongiactinospora</taxon>
    </lineage>
</organism>
<keyword evidence="4" id="KW-1185">Reference proteome</keyword>
<dbReference type="OrthoDB" id="4717855at2"/>
<dbReference type="AlphaFoldDB" id="A0A366LZF0"/>
<dbReference type="EMBL" id="QMEY01000007">
    <property type="protein sequence ID" value="RBQ18739.1"/>
    <property type="molecule type" value="Genomic_DNA"/>
</dbReference>
<feature type="signal peptide" evidence="2">
    <location>
        <begin position="1"/>
        <end position="19"/>
    </location>
</feature>
<gene>
    <name evidence="3" type="ORF">DP939_18900</name>
</gene>
<evidence type="ECO:0000256" key="1">
    <source>
        <dbReference type="SAM" id="Phobius"/>
    </source>
</evidence>
<proteinExistence type="predicted"/>
<keyword evidence="1" id="KW-1133">Transmembrane helix</keyword>
<accession>A0A366LZF0</accession>
<evidence type="ECO:0000313" key="4">
    <source>
        <dbReference type="Proteomes" id="UP000253303"/>
    </source>
</evidence>
<keyword evidence="2" id="KW-0732">Signal</keyword>
<keyword evidence="1" id="KW-0472">Membrane</keyword>
<evidence type="ECO:0000313" key="3">
    <source>
        <dbReference type="EMBL" id="RBQ18739.1"/>
    </source>
</evidence>
<evidence type="ECO:0000256" key="2">
    <source>
        <dbReference type="SAM" id="SignalP"/>
    </source>
</evidence>